<gene>
    <name evidence="1" type="ORF">GN244_ATG16133</name>
</gene>
<dbReference type="EMBL" id="WSZM01000517">
    <property type="protein sequence ID" value="KAF4031980.1"/>
    <property type="molecule type" value="Genomic_DNA"/>
</dbReference>
<name>A0A833SU90_PHYIN</name>
<comment type="caution">
    <text evidence="1">The sequence shown here is derived from an EMBL/GenBank/DDBJ whole genome shotgun (WGS) entry which is preliminary data.</text>
</comment>
<accession>A0A833SU90</accession>
<proteinExistence type="predicted"/>
<sequence>MFKVFEVDPQSLWSSSVMSISQAFHFEFQYVTPRTASVPSPSTLHHGVGRSNSGETPSALRLLRGRSVGVLIQVPRAHAALVVAHVRCGPYDSPVLSRFVCCLHLLCHSQCRLDVPIPQVLFSFRSFECLQGLLARVLRRLRVPVRGRDLVESWNGFCWRRYRLLPRAPLVVRRALVAICHLLSWVLARHQVLAARRLSGSPSPSLLRSVPYRSLVSTGESTIAATGVRFTSVGSFLSVCVSSCLIHVPELPSCLILVSELSSPSEATSAAAITSSLRFSAMSWAISSIRGVG</sequence>
<keyword evidence="2" id="KW-1185">Reference proteome</keyword>
<evidence type="ECO:0000313" key="2">
    <source>
        <dbReference type="Proteomes" id="UP000602510"/>
    </source>
</evidence>
<dbReference type="Proteomes" id="UP000602510">
    <property type="component" value="Unassembled WGS sequence"/>
</dbReference>
<reference evidence="1" key="1">
    <citation type="submission" date="2020-04" db="EMBL/GenBank/DDBJ databases">
        <title>Hybrid Assembly of Korean Phytophthora infestans isolates.</title>
        <authorList>
            <person name="Prokchorchik M."/>
            <person name="Lee Y."/>
            <person name="Seo J."/>
            <person name="Cho J.-H."/>
            <person name="Park Y.-E."/>
            <person name="Jang D.-C."/>
            <person name="Im J.-S."/>
            <person name="Choi J.-G."/>
            <person name="Park H.-J."/>
            <person name="Lee G.-B."/>
            <person name="Lee Y.-G."/>
            <person name="Hong S.-Y."/>
            <person name="Cho K."/>
            <person name="Sohn K.H."/>
        </authorList>
    </citation>
    <scope>NUCLEOTIDE SEQUENCE</scope>
    <source>
        <strain evidence="1">KR_1_A1</strain>
    </source>
</reference>
<evidence type="ECO:0000313" key="1">
    <source>
        <dbReference type="EMBL" id="KAF4031980.1"/>
    </source>
</evidence>
<protein>
    <submittedName>
        <fullName evidence="1">Uncharacterized protein</fullName>
    </submittedName>
</protein>
<organism evidence="1 2">
    <name type="scientific">Phytophthora infestans</name>
    <name type="common">Potato late blight agent</name>
    <name type="synonym">Botrytis infestans</name>
    <dbReference type="NCBI Taxonomy" id="4787"/>
    <lineage>
        <taxon>Eukaryota</taxon>
        <taxon>Sar</taxon>
        <taxon>Stramenopiles</taxon>
        <taxon>Oomycota</taxon>
        <taxon>Peronosporomycetes</taxon>
        <taxon>Peronosporales</taxon>
        <taxon>Peronosporaceae</taxon>
        <taxon>Phytophthora</taxon>
    </lineage>
</organism>
<dbReference type="AlphaFoldDB" id="A0A833SU90"/>